<protein>
    <submittedName>
        <fullName evidence="1">Uncharacterized protein</fullName>
    </submittedName>
</protein>
<comment type="caution">
    <text evidence="1">The sequence shown here is derived from an EMBL/GenBank/DDBJ whole genome shotgun (WGS) entry which is preliminary data.</text>
</comment>
<evidence type="ECO:0000313" key="2">
    <source>
        <dbReference type="Proteomes" id="UP000014977"/>
    </source>
</evidence>
<reference evidence="1 2" key="1">
    <citation type="journal article" date="2013" name="Genome Announc.">
        <title>Draft genome sequences for three mercury-methylating, sulfate-reducing bacteria.</title>
        <authorList>
            <person name="Brown S.D."/>
            <person name="Hurt R.A.Jr."/>
            <person name="Gilmour C.C."/>
            <person name="Elias D.A."/>
        </authorList>
    </citation>
    <scope>NUCLEOTIDE SEQUENCE [LARGE SCALE GENOMIC DNA]</scope>
    <source>
        <strain evidence="1 2">DSM 2059</strain>
    </source>
</reference>
<accession>S7V3P2</accession>
<proteinExistence type="predicted"/>
<evidence type="ECO:0000313" key="1">
    <source>
        <dbReference type="EMBL" id="EPR39268.1"/>
    </source>
</evidence>
<gene>
    <name evidence="1" type="ORF">dsmv_2610</name>
</gene>
<dbReference type="EMBL" id="ATHJ01000090">
    <property type="protein sequence ID" value="EPR39268.1"/>
    <property type="molecule type" value="Genomic_DNA"/>
</dbReference>
<sequence length="37" mass="4254">MSAGRNEGIRIMMGRLVAPLESFNNRRYFNPCEQPTP</sequence>
<organism evidence="1 2">
    <name type="scientific">Desulfococcus multivorans DSM 2059</name>
    <dbReference type="NCBI Taxonomy" id="1121405"/>
    <lineage>
        <taxon>Bacteria</taxon>
        <taxon>Pseudomonadati</taxon>
        <taxon>Thermodesulfobacteriota</taxon>
        <taxon>Desulfobacteria</taxon>
        <taxon>Desulfobacterales</taxon>
        <taxon>Desulfococcaceae</taxon>
        <taxon>Desulfococcus</taxon>
    </lineage>
</organism>
<dbReference type="AlphaFoldDB" id="S7V3P2"/>
<keyword evidence="2" id="KW-1185">Reference proteome</keyword>
<name>S7V3P2_DESML</name>
<dbReference type="Proteomes" id="UP000014977">
    <property type="component" value="Unassembled WGS sequence"/>
</dbReference>